<evidence type="ECO:0000256" key="3">
    <source>
        <dbReference type="ARBA" id="ARBA00022741"/>
    </source>
</evidence>
<dbReference type="Gene3D" id="3.40.50.880">
    <property type="match status" value="1"/>
</dbReference>
<dbReference type="eggNOG" id="COG0046">
    <property type="taxonomic scope" value="Bacteria"/>
</dbReference>
<keyword evidence="2" id="KW-0479">Metal-binding</keyword>
<dbReference type="EC" id="6.3.5.3" evidence="9"/>
<evidence type="ECO:0000313" key="10">
    <source>
        <dbReference type="Proteomes" id="UP000000845"/>
    </source>
</evidence>
<dbReference type="STRING" id="526218.Sterm_2106"/>
<evidence type="ECO:0000256" key="1">
    <source>
        <dbReference type="ARBA" id="ARBA00022598"/>
    </source>
</evidence>
<dbReference type="SUPFAM" id="SSF52317">
    <property type="entry name" value="Class I glutamine amidotransferase-like"/>
    <property type="match status" value="1"/>
</dbReference>
<evidence type="ECO:0000256" key="4">
    <source>
        <dbReference type="ARBA" id="ARBA00022755"/>
    </source>
</evidence>
<keyword evidence="10" id="KW-1185">Reference proteome</keyword>
<dbReference type="EMBL" id="CP001739">
    <property type="protein sequence ID" value="ACZ08960.1"/>
    <property type="molecule type" value="Genomic_DNA"/>
</dbReference>
<keyword evidence="3" id="KW-0547">Nucleotide-binding</keyword>
<dbReference type="GO" id="GO:0046872">
    <property type="term" value="F:metal ion binding"/>
    <property type="evidence" value="ECO:0007669"/>
    <property type="project" value="UniProtKB-KW"/>
</dbReference>
<evidence type="ECO:0000256" key="6">
    <source>
        <dbReference type="ARBA" id="ARBA00022842"/>
    </source>
</evidence>
<dbReference type="InterPro" id="IPR010141">
    <property type="entry name" value="FGAM_synthase"/>
</dbReference>
<evidence type="ECO:0000259" key="7">
    <source>
        <dbReference type="Pfam" id="PF02769"/>
    </source>
</evidence>
<dbReference type="FunFam" id="3.90.650.10:FF:000020">
    <property type="entry name" value="Phosphoribosylformylglycinamidine synthase"/>
    <property type="match status" value="1"/>
</dbReference>
<evidence type="ECO:0000313" key="9">
    <source>
        <dbReference type="EMBL" id="ACZ08960.1"/>
    </source>
</evidence>
<dbReference type="Gene3D" id="3.90.650.10">
    <property type="entry name" value="PurM-like C-terminal domain"/>
    <property type="match status" value="2"/>
</dbReference>
<dbReference type="PROSITE" id="PS51273">
    <property type="entry name" value="GATASE_TYPE_1"/>
    <property type="match status" value="1"/>
</dbReference>
<reference evidence="9 10" key="2">
    <citation type="journal article" date="2010" name="Stand. Genomic Sci.">
        <title>Complete genome sequence of Sebaldella termitidis type strain (NCTC 11300).</title>
        <authorList>
            <person name="Harmon-Smith M."/>
            <person name="Celia L."/>
            <person name="Chertkov O."/>
            <person name="Lapidus A."/>
            <person name="Copeland A."/>
            <person name="Glavina Del Rio T."/>
            <person name="Nolan M."/>
            <person name="Lucas S."/>
            <person name="Tice H."/>
            <person name="Cheng J.F."/>
            <person name="Han C."/>
            <person name="Detter J.C."/>
            <person name="Bruce D."/>
            <person name="Goodwin L."/>
            <person name="Pitluck S."/>
            <person name="Pati A."/>
            <person name="Liolios K."/>
            <person name="Ivanova N."/>
            <person name="Mavromatis K."/>
            <person name="Mikhailova N."/>
            <person name="Chen A."/>
            <person name="Palaniappan K."/>
            <person name="Land M."/>
            <person name="Hauser L."/>
            <person name="Chang Y.J."/>
            <person name="Jeffries C.D."/>
            <person name="Brettin T."/>
            <person name="Goker M."/>
            <person name="Beck B."/>
            <person name="Bristow J."/>
            <person name="Eisen J.A."/>
            <person name="Markowitz V."/>
            <person name="Hugenholtz P."/>
            <person name="Kyrpides N.C."/>
            <person name="Klenk H.P."/>
            <person name="Chen F."/>
        </authorList>
    </citation>
    <scope>NUCLEOTIDE SEQUENCE [LARGE SCALE GENOMIC DNA]</scope>
    <source>
        <strain evidence="10">ATCC 33386 / NCTC 11300</strain>
    </source>
</reference>
<keyword evidence="5" id="KW-0067">ATP-binding</keyword>
<name>D1AK44_SEBTE</name>
<evidence type="ECO:0000256" key="5">
    <source>
        <dbReference type="ARBA" id="ARBA00022840"/>
    </source>
</evidence>
<dbReference type="InterPro" id="IPR010918">
    <property type="entry name" value="PurM-like_C_dom"/>
</dbReference>
<dbReference type="GO" id="GO:0005737">
    <property type="term" value="C:cytoplasm"/>
    <property type="evidence" value="ECO:0007669"/>
    <property type="project" value="TreeGrafter"/>
</dbReference>
<evidence type="ECO:0000256" key="2">
    <source>
        <dbReference type="ARBA" id="ARBA00022723"/>
    </source>
</evidence>
<dbReference type="eggNOG" id="COG0047">
    <property type="taxonomic scope" value="Bacteria"/>
</dbReference>
<accession>D1AK44</accession>
<dbReference type="NCBIfam" id="TIGR01857">
    <property type="entry name" value="FGAM-synthase"/>
    <property type="match status" value="1"/>
</dbReference>
<feature type="domain" description="PurM-like C-terminal" evidence="7">
    <location>
        <begin position="442"/>
        <end position="592"/>
    </location>
</feature>
<keyword evidence="1 9" id="KW-0436">Ligase</keyword>
<dbReference type="SMART" id="SM01211">
    <property type="entry name" value="GATase_5"/>
    <property type="match status" value="1"/>
</dbReference>
<organism evidence="9 10">
    <name type="scientific">Sebaldella termitidis (strain ATCC 33386 / NCTC 11300)</name>
    <dbReference type="NCBI Taxonomy" id="526218"/>
    <lineage>
        <taxon>Bacteria</taxon>
        <taxon>Fusobacteriati</taxon>
        <taxon>Fusobacteriota</taxon>
        <taxon>Fusobacteriia</taxon>
        <taxon>Fusobacteriales</taxon>
        <taxon>Leptotrichiaceae</taxon>
        <taxon>Sebaldella</taxon>
    </lineage>
</organism>
<dbReference type="SUPFAM" id="SSF55326">
    <property type="entry name" value="PurM N-terminal domain-like"/>
    <property type="match status" value="2"/>
</dbReference>
<dbReference type="InterPro" id="IPR036921">
    <property type="entry name" value="PurM-like_N_sf"/>
</dbReference>
<dbReference type="InterPro" id="IPR029062">
    <property type="entry name" value="Class_I_gatase-like"/>
</dbReference>
<dbReference type="PANTHER" id="PTHR10099">
    <property type="entry name" value="PHOSPHORIBOSYLFORMYLGLYCINAMIDINE SYNTHASE"/>
    <property type="match status" value="1"/>
</dbReference>
<gene>
    <name evidence="9" type="ordered locus">Sterm_2106</name>
</gene>
<dbReference type="MEROPS" id="C56.972"/>
<dbReference type="KEGG" id="str:Sterm_2106"/>
<dbReference type="CDD" id="cd02203">
    <property type="entry name" value="PurL_repeat1"/>
    <property type="match status" value="1"/>
</dbReference>
<protein>
    <submittedName>
        <fullName evidence="9">Phosphoribosylformylglycinamidine synthase</fullName>
        <ecNumber evidence="9">6.3.5.3</ecNumber>
    </submittedName>
</protein>
<dbReference type="Pfam" id="PF18072">
    <property type="entry name" value="FGAR-AT_linker"/>
    <property type="match status" value="1"/>
</dbReference>
<dbReference type="InterPro" id="IPR041609">
    <property type="entry name" value="PurL_linker"/>
</dbReference>
<dbReference type="FunFam" id="3.30.1330.10:FF:000013">
    <property type="entry name" value="Phosphoribosylformylglycinamidine synthase"/>
    <property type="match status" value="1"/>
</dbReference>
<reference evidence="10" key="1">
    <citation type="submission" date="2009-09" db="EMBL/GenBank/DDBJ databases">
        <title>The complete chromosome of Sebaldella termitidis ATCC 33386.</title>
        <authorList>
            <consortium name="US DOE Joint Genome Institute (JGI-PGF)"/>
            <person name="Lucas S."/>
            <person name="Copeland A."/>
            <person name="Lapidus A."/>
            <person name="Glavina del Rio T."/>
            <person name="Dalin E."/>
            <person name="Tice H."/>
            <person name="Bruce D."/>
            <person name="Goodwin L."/>
            <person name="Pitluck S."/>
            <person name="Kyrpides N."/>
            <person name="Mavromatis K."/>
            <person name="Ivanova N."/>
            <person name="Mikhailova N."/>
            <person name="Sims D."/>
            <person name="Meincke L."/>
            <person name="Brettin T."/>
            <person name="Detter J.C."/>
            <person name="Han C."/>
            <person name="Larimer F."/>
            <person name="Land M."/>
            <person name="Hauser L."/>
            <person name="Markowitz V."/>
            <person name="Cheng J.F."/>
            <person name="Hugenholtz P."/>
            <person name="Woyke T."/>
            <person name="Wu D."/>
            <person name="Eisen J.A."/>
        </authorList>
    </citation>
    <scope>NUCLEOTIDE SEQUENCE [LARGE SCALE GENOMIC DNA]</scope>
    <source>
        <strain evidence="10">ATCC 33386 / NCTC 11300</strain>
    </source>
</reference>
<dbReference type="GO" id="GO:0004642">
    <property type="term" value="F:phosphoribosylformylglycinamidine synthase activity"/>
    <property type="evidence" value="ECO:0007669"/>
    <property type="project" value="UniProtKB-EC"/>
</dbReference>
<dbReference type="Pfam" id="PF13507">
    <property type="entry name" value="GATase_5"/>
    <property type="match status" value="1"/>
</dbReference>
<dbReference type="Pfam" id="PF02769">
    <property type="entry name" value="AIRS_C"/>
    <property type="match status" value="1"/>
</dbReference>
<dbReference type="PANTHER" id="PTHR10099:SF1">
    <property type="entry name" value="PHOSPHORIBOSYLFORMYLGLYCINAMIDINE SYNTHASE"/>
    <property type="match status" value="1"/>
</dbReference>
<dbReference type="RefSeq" id="WP_012861554.1">
    <property type="nucleotide sequence ID" value="NC_013517.1"/>
</dbReference>
<sequence length="1244" mass="139549">MNFRIFVEKKKEFNVEARELFEDLKENLFIKKLSNIRIVNIYDIFNIEKRELKNAKKIVFSEITVDNVYDEMDLSGKEWFAVEYLPGQYDQRADSALQCLNLISKKNRNAGVKSGKLIIFEGSISSEDIEKIKKYYINSIEMKEKDLSVLEENVETENKSEIEIYKGFTDYKKEELEKFLKNMELAMTFEDLEFIQNYFNETEKRDPTETEIKVLDTYWSDHCRHTTFETKINDIEFEAGKYKKLFQETFDKYIESRKYLFEKKEADRPITLMDLATIFGKEQRKRGKLDDMEVSDEINACSVFVDVEINGKNEKWLMQFKNETHNHPTEIEPFGGASTCIGGAIRDPLSGRTYVYQAMRISGSADPRENIEDTLPGKLPQKVITRGAAHGFSSYGNQIGLTTTHVTEVYDEGYKAKRLETGLVIGAAPIGNIRRDKPLKSDVIILLGGKTGRDGCGGATGSSKEHSHESFEKCSAEVQKGNAITERKIQRLFRNEAVTKLIKKCNDFGAGGVSVAIGELADGLEIDLDKVPVKYTGLNGTELAISESQERMAVVVTRKDAEKFISLAEEENLEATVVARVTDKNRLVMTWKNKKIVDISRKFLNTNGALAETEIFVKMPDKKVPLIREVNGKNFREKFINNIKTLNTCSQKGLAEMFDSTIGASTVLMPYGGRYQLTPADVSVQKFPVQDGITNTASMAAHGYNPEISKWSPFHGALYAVIESVSKITAAGGDYKKIRFTFQEYFERLGKNKEKWGKPFSALLGAYYAQKEFMLPSIGGKDSMSGTFNDLNVPPTLISFAVNTVNAEHVISPEFKAAGNNIYLIRHGIDDSFMPDIQEIMENYDYIHKNILEGNIISAMALKQGGIGEAAAKMCFGNKIGAEINIEEEEFFRLNYGAIIVESETELENKNAVLIGKTISSEEMRVNGEVIELSELIENWESVLEMIFPSKLHIKTESLKEFPVKNNILKEGTAAKIKHAKPRAGILVFPGNNCEYDTVKVFENNGAVADTVIFNNMSQSNIEDSINRIIHQISNSQILVLPGGFSAGDEPDGSAKFIAAVLRNKGVSKAIEKFLKRDGLILGICNGFQALIKSGLLPYGKITELEENSPTLTYNSIGRHVSKIVPTKIVSNRSPWLSGMNVGDIHKIAMSHGEGRLIVDSETAEKLFENGQVITQYVDLNGNPTMDSVYNPNNSDYAIEGLISENGRILGKMGHSERTGTNLYKNIKGNKDQNIFINGIKYFK</sequence>
<dbReference type="CDD" id="cd02204">
    <property type="entry name" value="PurL_repeat2"/>
    <property type="match status" value="1"/>
</dbReference>
<dbReference type="GO" id="GO:0005524">
    <property type="term" value="F:ATP binding"/>
    <property type="evidence" value="ECO:0007669"/>
    <property type="project" value="UniProtKB-KW"/>
</dbReference>
<dbReference type="AlphaFoldDB" id="D1AK44"/>
<dbReference type="Proteomes" id="UP000000845">
    <property type="component" value="Chromosome"/>
</dbReference>
<dbReference type="HOGENOM" id="CLU_003100_2_0_0"/>
<dbReference type="InterPro" id="IPR036676">
    <property type="entry name" value="PurM-like_C_sf"/>
</dbReference>
<evidence type="ECO:0000259" key="8">
    <source>
        <dbReference type="Pfam" id="PF18072"/>
    </source>
</evidence>
<dbReference type="SUPFAM" id="SSF56042">
    <property type="entry name" value="PurM C-terminal domain-like"/>
    <property type="match status" value="2"/>
</dbReference>
<keyword evidence="4" id="KW-0658">Purine biosynthesis</keyword>
<feature type="domain" description="Phosphoribosylformylglycinamidine synthase linker" evidence="8">
    <location>
        <begin position="176"/>
        <end position="225"/>
    </location>
</feature>
<proteinExistence type="predicted"/>
<dbReference type="GO" id="GO:0006164">
    <property type="term" value="P:purine nucleotide biosynthetic process"/>
    <property type="evidence" value="ECO:0007669"/>
    <property type="project" value="UniProtKB-KW"/>
</dbReference>
<dbReference type="Gene3D" id="3.30.1330.10">
    <property type="entry name" value="PurM-like, N-terminal domain"/>
    <property type="match status" value="2"/>
</dbReference>
<keyword evidence="6" id="KW-0460">Magnesium</keyword>